<proteinExistence type="predicted"/>
<evidence type="ECO:0000256" key="7">
    <source>
        <dbReference type="SAM" id="Phobius"/>
    </source>
</evidence>
<dbReference type="SMART" id="SM00382">
    <property type="entry name" value="AAA"/>
    <property type="match status" value="1"/>
</dbReference>
<dbReference type="CDD" id="cd18586">
    <property type="entry name" value="ABC_6TM_PrtD_like"/>
    <property type="match status" value="1"/>
</dbReference>
<keyword evidence="5 7" id="KW-1133">Transmembrane helix</keyword>
<gene>
    <name evidence="10" type="ORF">JTY93_12970</name>
</gene>
<comment type="subcellular location">
    <subcellularLocation>
        <location evidence="1">Cell membrane</location>
        <topology evidence="1">Multi-pass membrane protein</topology>
    </subcellularLocation>
</comment>
<evidence type="ECO:0000256" key="3">
    <source>
        <dbReference type="ARBA" id="ARBA00022741"/>
    </source>
</evidence>
<keyword evidence="3" id="KW-0547">Nucleotide-binding</keyword>
<evidence type="ECO:0000256" key="5">
    <source>
        <dbReference type="ARBA" id="ARBA00022989"/>
    </source>
</evidence>
<evidence type="ECO:0000256" key="1">
    <source>
        <dbReference type="ARBA" id="ARBA00004651"/>
    </source>
</evidence>
<dbReference type="InterPro" id="IPR039421">
    <property type="entry name" value="Type_1_exporter"/>
</dbReference>
<dbReference type="PANTHER" id="PTHR24221:SF248">
    <property type="entry name" value="ABC TRANSPORTER TRANSMEMBRANE REGION"/>
    <property type="match status" value="1"/>
</dbReference>
<dbReference type="InterPro" id="IPR003593">
    <property type="entry name" value="AAA+_ATPase"/>
</dbReference>
<dbReference type="NCBIfam" id="TIGR01842">
    <property type="entry name" value="type_I_sec_PrtD"/>
    <property type="match status" value="1"/>
</dbReference>
<sequence length="585" mass="64025">MDKKTRPRSELAEVLFRLRHTFYALAGFSGVINLLMLAPAIYMLQVYDRALVSSNLTTLLMLTILMIGLYTLLAMLEVVRTRVLIRVGNRLDMALNRRVFNASFERNLQRAGGSPAQALQDLAQVRQFLTGNGLFAFFDAPWTPIYLFVAYLIHPLLGIVTLCGSLILVALTWLTEIATKKPLAEAGLAAQVSGTFANNNLRNAEVIEAMGMLPAITQRWFASHLRILEMQTLASDRAAYISGLGRFVRITLQSLILGTGALLAIEGSITPGMMIACSILSGRALAPVEQLIGAWKQLLTSRRAWSRLKHLLQEFPSRADAMKLQRPLGMLTVEHLHAGAPGMSQSIIRGPHFNLSPGESLGIIGPSASGKSTLARLLVGIWPPQSGKVRLDGVDVYLWNKEELGPWVGYLPQDVELFEGSIADNIARFGEVDSDAVIVAAKRAGVHDMILRLAHGYDTTLDVDGNPLSGGQRQRIGLARALYGEPAIIVLDEPNANLDDAGEKALIEVLEDLKIRGCTTVLISHRPSILGTVDKVLMLREGSTQLFGPREEVFATLRQTSVLPTVGAPHPVSRSRERINERLEC</sequence>
<keyword evidence="2 7" id="KW-0812">Transmembrane</keyword>
<reference evidence="10 11" key="1">
    <citation type="submission" date="2021-02" db="EMBL/GenBank/DDBJ databases">
        <title>Genomic and phenotypic characterization of Pseudomonas hygromyciniae, a novel bacterial species discovered from a commercially purchased antibiotic vial.</title>
        <authorList>
            <person name="Turner T.L."/>
            <person name="Mitra S.D."/>
            <person name="Kochan T.J."/>
            <person name="Pincus N.B."/>
            <person name="Lebrun-Corbin M."/>
            <person name="Cheung B."/>
            <person name="Gatesy S.W."/>
            <person name="Afzal T."/>
            <person name="Ozer E.A."/>
            <person name="Hauser A.R."/>
        </authorList>
    </citation>
    <scope>NUCLEOTIDE SEQUENCE [LARGE SCALE GENOMIC DNA]</scope>
    <source>
        <strain evidence="10 11">SDM007</strain>
    </source>
</reference>
<name>A0ABX7K488_9PSED</name>
<feature type="transmembrane region" description="Helical" evidence="7">
    <location>
        <begin position="56"/>
        <end position="76"/>
    </location>
</feature>
<keyword evidence="11" id="KW-1185">Reference proteome</keyword>
<organism evidence="10 11">
    <name type="scientific">Pseudomonas hygromyciniae</name>
    <dbReference type="NCBI Taxonomy" id="2812000"/>
    <lineage>
        <taxon>Bacteria</taxon>
        <taxon>Pseudomonadati</taxon>
        <taxon>Pseudomonadota</taxon>
        <taxon>Gammaproteobacteria</taxon>
        <taxon>Pseudomonadales</taxon>
        <taxon>Pseudomonadaceae</taxon>
        <taxon>Pseudomonas</taxon>
    </lineage>
</organism>
<dbReference type="InterPro" id="IPR017871">
    <property type="entry name" value="ABC_transporter-like_CS"/>
</dbReference>
<dbReference type="RefSeq" id="WP_205519027.1">
    <property type="nucleotide sequence ID" value="NZ_CP070506.1"/>
</dbReference>
<dbReference type="InterPro" id="IPR003439">
    <property type="entry name" value="ABC_transporter-like_ATP-bd"/>
</dbReference>
<evidence type="ECO:0000259" key="8">
    <source>
        <dbReference type="PROSITE" id="PS50893"/>
    </source>
</evidence>
<dbReference type="EMBL" id="CP070506">
    <property type="protein sequence ID" value="QSB42159.1"/>
    <property type="molecule type" value="Genomic_DNA"/>
</dbReference>
<dbReference type="InterPro" id="IPR036640">
    <property type="entry name" value="ABC1_TM_sf"/>
</dbReference>
<keyword evidence="6 7" id="KW-0472">Membrane</keyword>
<dbReference type="PANTHER" id="PTHR24221">
    <property type="entry name" value="ATP-BINDING CASSETTE SUB-FAMILY B"/>
    <property type="match status" value="1"/>
</dbReference>
<feature type="transmembrane region" description="Helical" evidence="7">
    <location>
        <begin position="21"/>
        <end position="44"/>
    </location>
</feature>
<protein>
    <submittedName>
        <fullName evidence="10">Type I secretion system permease/ATPase</fullName>
    </submittedName>
</protein>
<feature type="domain" description="ABC transmembrane type-1" evidence="9">
    <location>
        <begin position="28"/>
        <end position="300"/>
    </location>
</feature>
<dbReference type="Gene3D" id="3.40.50.300">
    <property type="entry name" value="P-loop containing nucleotide triphosphate hydrolases"/>
    <property type="match status" value="1"/>
</dbReference>
<evidence type="ECO:0000313" key="10">
    <source>
        <dbReference type="EMBL" id="QSB42159.1"/>
    </source>
</evidence>
<feature type="transmembrane region" description="Helical" evidence="7">
    <location>
        <begin position="145"/>
        <end position="174"/>
    </location>
</feature>
<dbReference type="InterPro" id="IPR027417">
    <property type="entry name" value="P-loop_NTPase"/>
</dbReference>
<dbReference type="CDD" id="cd03246">
    <property type="entry name" value="ABCC_Protease_Secretion"/>
    <property type="match status" value="1"/>
</dbReference>
<dbReference type="Pfam" id="PF00005">
    <property type="entry name" value="ABC_tran"/>
    <property type="match status" value="1"/>
</dbReference>
<accession>A0ABX7K488</accession>
<dbReference type="PROSITE" id="PS50893">
    <property type="entry name" value="ABC_TRANSPORTER_2"/>
    <property type="match status" value="1"/>
</dbReference>
<dbReference type="PROSITE" id="PS00211">
    <property type="entry name" value="ABC_TRANSPORTER_1"/>
    <property type="match status" value="1"/>
</dbReference>
<dbReference type="SUPFAM" id="SSF90123">
    <property type="entry name" value="ABC transporter transmembrane region"/>
    <property type="match status" value="1"/>
</dbReference>
<dbReference type="InterPro" id="IPR010128">
    <property type="entry name" value="ATPase_T1SS_PrtD-like"/>
</dbReference>
<dbReference type="Proteomes" id="UP000663249">
    <property type="component" value="Chromosome"/>
</dbReference>
<dbReference type="Gene3D" id="1.20.1560.10">
    <property type="entry name" value="ABC transporter type 1, transmembrane domain"/>
    <property type="match status" value="1"/>
</dbReference>
<keyword evidence="4" id="KW-0067">ATP-binding</keyword>
<dbReference type="PROSITE" id="PS50929">
    <property type="entry name" value="ABC_TM1F"/>
    <property type="match status" value="1"/>
</dbReference>
<feature type="domain" description="ABC transporter" evidence="8">
    <location>
        <begin position="331"/>
        <end position="566"/>
    </location>
</feature>
<evidence type="ECO:0000259" key="9">
    <source>
        <dbReference type="PROSITE" id="PS50929"/>
    </source>
</evidence>
<dbReference type="Pfam" id="PF00664">
    <property type="entry name" value="ABC_membrane"/>
    <property type="match status" value="1"/>
</dbReference>
<dbReference type="SUPFAM" id="SSF52540">
    <property type="entry name" value="P-loop containing nucleoside triphosphate hydrolases"/>
    <property type="match status" value="1"/>
</dbReference>
<dbReference type="InterPro" id="IPR047957">
    <property type="entry name" value="ABC_AprD-like_6TM"/>
</dbReference>
<evidence type="ECO:0000256" key="4">
    <source>
        <dbReference type="ARBA" id="ARBA00022840"/>
    </source>
</evidence>
<evidence type="ECO:0000313" key="11">
    <source>
        <dbReference type="Proteomes" id="UP000663249"/>
    </source>
</evidence>
<evidence type="ECO:0000256" key="6">
    <source>
        <dbReference type="ARBA" id="ARBA00023136"/>
    </source>
</evidence>
<dbReference type="InterPro" id="IPR011527">
    <property type="entry name" value="ABC1_TM_dom"/>
</dbReference>
<evidence type="ECO:0000256" key="2">
    <source>
        <dbReference type="ARBA" id="ARBA00022692"/>
    </source>
</evidence>